<dbReference type="AlphaFoldDB" id="A0AAI9XFA1"/>
<keyword evidence="3" id="KW-1185">Reference proteome</keyword>
<dbReference type="Proteomes" id="UP001239795">
    <property type="component" value="Unassembled WGS sequence"/>
</dbReference>
<dbReference type="EMBL" id="MLGG01000090">
    <property type="protein sequence ID" value="KAK1446274.1"/>
    <property type="molecule type" value="Genomic_DNA"/>
</dbReference>
<evidence type="ECO:0000313" key="3">
    <source>
        <dbReference type="Proteomes" id="UP001239795"/>
    </source>
</evidence>
<feature type="region of interest" description="Disordered" evidence="1">
    <location>
        <begin position="143"/>
        <end position="162"/>
    </location>
</feature>
<proteinExistence type="predicted"/>
<reference evidence="2 3" key="1">
    <citation type="submission" date="2016-10" db="EMBL/GenBank/DDBJ databases">
        <title>The genome sequence of Colletotrichum fioriniae PJ7.</title>
        <authorList>
            <person name="Baroncelli R."/>
        </authorList>
    </citation>
    <scope>NUCLEOTIDE SEQUENCE [LARGE SCALE GENOMIC DNA]</scope>
    <source>
        <strain evidence="2">Col 31</strain>
    </source>
</reference>
<sequence length="162" mass="17630">MHLEERLAERDTAGPSARRSLDAANGAQHSHLRKSCSEMVDGSAEGYGGLGRNGRSPSGTAGLQRNRRIDLTESKGRRTRNSNRQATTTFWEGSSMQPRSKGREGDNSLAQHSTAQHIKQYPADDIGWVWTAAEQVRASLAAGNKCRGGNSSRANNKEVVRL</sequence>
<organism evidence="2 3">
    <name type="scientific">Colletotrichum melonis</name>
    <dbReference type="NCBI Taxonomy" id="1209925"/>
    <lineage>
        <taxon>Eukaryota</taxon>
        <taxon>Fungi</taxon>
        <taxon>Dikarya</taxon>
        <taxon>Ascomycota</taxon>
        <taxon>Pezizomycotina</taxon>
        <taxon>Sordariomycetes</taxon>
        <taxon>Hypocreomycetidae</taxon>
        <taxon>Glomerellales</taxon>
        <taxon>Glomerellaceae</taxon>
        <taxon>Colletotrichum</taxon>
        <taxon>Colletotrichum acutatum species complex</taxon>
    </lineage>
</organism>
<comment type="caution">
    <text evidence="2">The sequence shown here is derived from an EMBL/GenBank/DDBJ whole genome shotgun (WGS) entry which is preliminary data.</text>
</comment>
<name>A0AAI9XFA1_9PEZI</name>
<feature type="compositionally biased region" description="Polar residues" evidence="1">
    <location>
        <begin position="108"/>
        <end position="117"/>
    </location>
</feature>
<protein>
    <submittedName>
        <fullName evidence="2">Uncharacterized protein</fullName>
    </submittedName>
</protein>
<feature type="compositionally biased region" description="Basic and acidic residues" evidence="1">
    <location>
        <begin position="1"/>
        <end position="12"/>
    </location>
</feature>
<feature type="region of interest" description="Disordered" evidence="1">
    <location>
        <begin position="1"/>
        <end position="121"/>
    </location>
</feature>
<evidence type="ECO:0000313" key="2">
    <source>
        <dbReference type="EMBL" id="KAK1446274.1"/>
    </source>
</evidence>
<accession>A0AAI9XFA1</accession>
<feature type="compositionally biased region" description="Polar residues" evidence="1">
    <location>
        <begin position="82"/>
        <end position="98"/>
    </location>
</feature>
<feature type="compositionally biased region" description="Basic and acidic residues" evidence="1">
    <location>
        <begin position="67"/>
        <end position="76"/>
    </location>
</feature>
<evidence type="ECO:0000256" key="1">
    <source>
        <dbReference type="SAM" id="MobiDB-lite"/>
    </source>
</evidence>
<gene>
    <name evidence="2" type="ORF">CMEL01_10517</name>
</gene>